<dbReference type="InterPro" id="IPR002925">
    <property type="entry name" value="Dienelactn_hydro"/>
</dbReference>
<dbReference type="InterPro" id="IPR051049">
    <property type="entry name" value="Dienelactone_hydrolase-like"/>
</dbReference>
<dbReference type="PANTHER" id="PTHR46623">
    <property type="entry name" value="CARBOXYMETHYLENEBUTENOLIDASE-RELATED"/>
    <property type="match status" value="1"/>
</dbReference>
<keyword evidence="4" id="KW-1185">Reference proteome</keyword>
<dbReference type="Proteomes" id="UP001327459">
    <property type="component" value="Chromosome"/>
</dbReference>
<accession>A0ABZ0YXG3</accession>
<dbReference type="EC" id="3.1.-.-" evidence="3"/>
<protein>
    <submittedName>
        <fullName evidence="3">Dienelactone hydrolase family protein</fullName>
        <ecNumber evidence="3">3.1.-.-</ecNumber>
    </submittedName>
</protein>
<evidence type="ECO:0000313" key="4">
    <source>
        <dbReference type="Proteomes" id="UP001327459"/>
    </source>
</evidence>
<feature type="chain" id="PRO_5046056162" evidence="1">
    <location>
        <begin position="29"/>
        <end position="264"/>
    </location>
</feature>
<gene>
    <name evidence="3" type="ORF">SR882_09000</name>
</gene>
<dbReference type="Pfam" id="PF01738">
    <property type="entry name" value="DLH"/>
    <property type="match status" value="1"/>
</dbReference>
<dbReference type="PANTHER" id="PTHR46623:SF6">
    <property type="entry name" value="ALPHA_BETA-HYDROLASES SUPERFAMILY PROTEIN"/>
    <property type="match status" value="1"/>
</dbReference>
<evidence type="ECO:0000259" key="2">
    <source>
        <dbReference type="Pfam" id="PF01738"/>
    </source>
</evidence>
<feature type="domain" description="Dienelactone hydrolase" evidence="2">
    <location>
        <begin position="54"/>
        <end position="263"/>
    </location>
</feature>
<keyword evidence="3" id="KW-0378">Hydrolase</keyword>
<dbReference type="Gene3D" id="3.40.50.1820">
    <property type="entry name" value="alpha/beta hydrolase"/>
    <property type="match status" value="1"/>
</dbReference>
<evidence type="ECO:0000256" key="1">
    <source>
        <dbReference type="SAM" id="SignalP"/>
    </source>
</evidence>
<sequence>MHSQPRAPIPLTTTLLAAALAWHAPAGAMEMDGNWEPDGEDVGYQVDGEAFTGYLSPAEGKSRGTVLIVHDWDGIDDYERKRADMVAEMGYDAFAVDLYGKGNRPQETGAKKAETERLYQDRERMQTLTRAGLQFARDQGVAEKTVVMGYCFGGAVVLEAARNGLVDQAAGYATFHGGLGTPEGQGWSDPGAPILIAHGGADSMISMNDVATLSGELEDAGATYTIEVYSGAPHAFTVFGTDRYQARADEQSWAAFTGLLDEVF</sequence>
<dbReference type="RefSeq" id="WP_322520913.1">
    <property type="nucleotide sequence ID" value="NZ_CP140153.1"/>
</dbReference>
<organism evidence="3 4">
    <name type="scientific">Guyparkeria halophila</name>
    <dbReference type="NCBI Taxonomy" id="47960"/>
    <lineage>
        <taxon>Bacteria</taxon>
        <taxon>Pseudomonadati</taxon>
        <taxon>Pseudomonadota</taxon>
        <taxon>Gammaproteobacteria</taxon>
        <taxon>Chromatiales</taxon>
        <taxon>Thioalkalibacteraceae</taxon>
        <taxon>Guyparkeria</taxon>
    </lineage>
</organism>
<feature type="signal peptide" evidence="1">
    <location>
        <begin position="1"/>
        <end position="28"/>
    </location>
</feature>
<proteinExistence type="predicted"/>
<dbReference type="SUPFAM" id="SSF53474">
    <property type="entry name" value="alpha/beta-Hydrolases"/>
    <property type="match status" value="1"/>
</dbReference>
<name>A0ABZ0YXG3_9GAMM</name>
<reference evidence="3 4" key="1">
    <citation type="submission" date="2023-11" db="EMBL/GenBank/DDBJ databases">
        <title>MicrobeMod: A computational toolkit for identifying prokaryotic methylation and restriction-modification with nanopore sequencing.</title>
        <authorList>
            <person name="Crits-Christoph A."/>
            <person name="Kang S.C."/>
            <person name="Lee H."/>
            <person name="Ostrov N."/>
        </authorList>
    </citation>
    <scope>NUCLEOTIDE SEQUENCE [LARGE SCALE GENOMIC DNA]</scope>
    <source>
        <strain evidence="3 4">ATCC 49870</strain>
    </source>
</reference>
<dbReference type="InterPro" id="IPR029058">
    <property type="entry name" value="AB_hydrolase_fold"/>
</dbReference>
<dbReference type="EMBL" id="CP140153">
    <property type="protein sequence ID" value="WQH15890.1"/>
    <property type="molecule type" value="Genomic_DNA"/>
</dbReference>
<evidence type="ECO:0000313" key="3">
    <source>
        <dbReference type="EMBL" id="WQH15890.1"/>
    </source>
</evidence>
<dbReference type="GO" id="GO:0016787">
    <property type="term" value="F:hydrolase activity"/>
    <property type="evidence" value="ECO:0007669"/>
    <property type="project" value="UniProtKB-KW"/>
</dbReference>
<keyword evidence="1" id="KW-0732">Signal</keyword>